<feature type="domain" description="DUF3885" evidence="1">
    <location>
        <begin position="7"/>
        <end position="204"/>
    </location>
</feature>
<dbReference type="RefSeq" id="WP_149125900.1">
    <property type="nucleotide sequence ID" value="NZ_BSYL01000001.1"/>
</dbReference>
<gene>
    <name evidence="2" type="ORF">FX981_00841</name>
</gene>
<evidence type="ECO:0000313" key="2">
    <source>
        <dbReference type="EMBL" id="QEK62656.1"/>
    </source>
</evidence>
<dbReference type="EMBL" id="CP043404">
    <property type="protein sequence ID" value="QEK62656.1"/>
    <property type="molecule type" value="Genomic_DNA"/>
</dbReference>
<keyword evidence="3" id="KW-1185">Reference proteome</keyword>
<sequence length="215" mass="25757">MSDQTNMFLKNHFPHLILTPPLFYEWPIGLRFEVADWSLGKESIVLEKAGDRALEIVKYVFDPEDEMLLVTDVYTDHEHELTKRKLLVYQKYVHRQVRNRLRHELLTYVRPEIEDSLTLERFTLKCQLQDIRLRPLLHAMCQEDFYAPNQILKGKLGYEIYLMNLSKKMIFHLYDDRGCDLIAADAERLRPVYEGLQHWLLDYDRPKMDRLFAAK</sequence>
<dbReference type="AlphaFoldDB" id="A0A5C0WER3"/>
<organism evidence="2 3">
    <name type="scientific">Bacillus safensis</name>
    <dbReference type="NCBI Taxonomy" id="561879"/>
    <lineage>
        <taxon>Bacteria</taxon>
        <taxon>Bacillati</taxon>
        <taxon>Bacillota</taxon>
        <taxon>Bacilli</taxon>
        <taxon>Bacillales</taxon>
        <taxon>Bacillaceae</taxon>
        <taxon>Bacillus</taxon>
    </lineage>
</organism>
<evidence type="ECO:0000259" key="1">
    <source>
        <dbReference type="Pfam" id="PF13021"/>
    </source>
</evidence>
<evidence type="ECO:0000313" key="3">
    <source>
        <dbReference type="Proteomes" id="UP000325032"/>
    </source>
</evidence>
<dbReference type="Proteomes" id="UP000325032">
    <property type="component" value="Chromosome"/>
</dbReference>
<dbReference type="InterPro" id="IPR024976">
    <property type="entry name" value="DUF3885"/>
</dbReference>
<name>A0A5C0WER3_BACIA</name>
<dbReference type="Pfam" id="PF13021">
    <property type="entry name" value="DUF3885"/>
    <property type="match status" value="1"/>
</dbReference>
<proteinExistence type="predicted"/>
<reference evidence="2 3" key="1">
    <citation type="journal article" date="2018" name="Plant Biotechnol. Rep.">
        <title>Diversity and antifungal activity of endophytic bacteria associated with Panax ginseng seedlings.</title>
        <authorList>
            <person name="Park J.M."/>
            <person name="Hong C.E."/>
            <person name="Jo S.H."/>
        </authorList>
    </citation>
    <scope>NUCLEOTIDE SEQUENCE [LARGE SCALE GENOMIC DNA]</scope>
    <source>
        <strain evidence="2 3">PgKB20</strain>
    </source>
</reference>
<dbReference type="GeneID" id="61767629"/>
<protein>
    <recommendedName>
        <fullName evidence="1">DUF3885 domain-containing protein</fullName>
    </recommendedName>
</protein>
<accession>A0A5C0WER3</accession>